<dbReference type="AlphaFoldDB" id="A0A166W6X7"/>
<accession>A0A166W6X7</accession>
<feature type="non-terminal residue" evidence="2">
    <location>
        <position position="117"/>
    </location>
</feature>
<dbReference type="EMBL" id="KV417482">
    <property type="protein sequence ID" value="KZP33450.1"/>
    <property type="molecule type" value="Genomic_DNA"/>
</dbReference>
<protein>
    <submittedName>
        <fullName evidence="2">Uncharacterized protein</fullName>
    </submittedName>
</protein>
<keyword evidence="3" id="KW-1185">Reference proteome</keyword>
<evidence type="ECO:0000256" key="1">
    <source>
        <dbReference type="SAM" id="MobiDB-lite"/>
    </source>
</evidence>
<gene>
    <name evidence="2" type="ORF">FIBSPDRAFT_847362</name>
</gene>
<proteinExistence type="predicted"/>
<evidence type="ECO:0000313" key="3">
    <source>
        <dbReference type="Proteomes" id="UP000076532"/>
    </source>
</evidence>
<dbReference type="Proteomes" id="UP000076532">
    <property type="component" value="Unassembled WGS sequence"/>
</dbReference>
<organism evidence="2 3">
    <name type="scientific">Athelia psychrophila</name>
    <dbReference type="NCBI Taxonomy" id="1759441"/>
    <lineage>
        <taxon>Eukaryota</taxon>
        <taxon>Fungi</taxon>
        <taxon>Dikarya</taxon>
        <taxon>Basidiomycota</taxon>
        <taxon>Agaricomycotina</taxon>
        <taxon>Agaricomycetes</taxon>
        <taxon>Agaricomycetidae</taxon>
        <taxon>Atheliales</taxon>
        <taxon>Atheliaceae</taxon>
        <taxon>Athelia</taxon>
    </lineage>
</organism>
<evidence type="ECO:0000313" key="2">
    <source>
        <dbReference type="EMBL" id="KZP33450.1"/>
    </source>
</evidence>
<name>A0A166W6X7_9AGAM</name>
<sequence length="117" mass="12945">MVGWPQYPAFLLLGPRSCPVQAAAGSDFSSKYVATRAHVHVFTLCFRASAAICKPLRCRVQQAAAHPPGSRFQSQARSVRRRRQTTRTKSRLKVKRPSQDSPSLDRIKCGVPVLRGA</sequence>
<feature type="region of interest" description="Disordered" evidence="1">
    <location>
        <begin position="64"/>
        <end position="117"/>
    </location>
</feature>
<reference evidence="2 3" key="1">
    <citation type="journal article" date="2016" name="Mol. Biol. Evol.">
        <title>Comparative Genomics of Early-Diverging Mushroom-Forming Fungi Provides Insights into the Origins of Lignocellulose Decay Capabilities.</title>
        <authorList>
            <person name="Nagy L.G."/>
            <person name="Riley R."/>
            <person name="Tritt A."/>
            <person name="Adam C."/>
            <person name="Daum C."/>
            <person name="Floudas D."/>
            <person name="Sun H."/>
            <person name="Yadav J.S."/>
            <person name="Pangilinan J."/>
            <person name="Larsson K.H."/>
            <person name="Matsuura K."/>
            <person name="Barry K."/>
            <person name="Labutti K."/>
            <person name="Kuo R."/>
            <person name="Ohm R.A."/>
            <person name="Bhattacharya S.S."/>
            <person name="Shirouzu T."/>
            <person name="Yoshinaga Y."/>
            <person name="Martin F.M."/>
            <person name="Grigoriev I.V."/>
            <person name="Hibbett D.S."/>
        </authorList>
    </citation>
    <scope>NUCLEOTIDE SEQUENCE [LARGE SCALE GENOMIC DNA]</scope>
    <source>
        <strain evidence="2 3">CBS 109695</strain>
    </source>
</reference>
<feature type="compositionally biased region" description="Basic residues" evidence="1">
    <location>
        <begin position="78"/>
        <end position="96"/>
    </location>
</feature>